<sequence length="102" mass="11241">MNTTLSDKDKRNSETYGFGPFFVWRKIQALGPALNKFALSLGLSVIIYSTISHAATGQLSPYMIPPVVCFASALALAIYLMFELDWKLTLLFGFFLAILATA</sequence>
<dbReference type="EMBL" id="AWTN01000114">
    <property type="protein sequence ID" value="KGG86157.1"/>
    <property type="molecule type" value="Genomic_DNA"/>
</dbReference>
<gene>
    <name evidence="2" type="ORF">P245_20790</name>
</gene>
<organism evidence="2 3">
    <name type="scientific">Comamonas thiooxydans</name>
    <dbReference type="NCBI Taxonomy" id="363952"/>
    <lineage>
        <taxon>Bacteria</taxon>
        <taxon>Pseudomonadati</taxon>
        <taxon>Pseudomonadota</taxon>
        <taxon>Betaproteobacteria</taxon>
        <taxon>Burkholderiales</taxon>
        <taxon>Comamonadaceae</taxon>
        <taxon>Comamonas</taxon>
    </lineage>
</organism>
<evidence type="ECO:0000313" key="3">
    <source>
        <dbReference type="Proteomes" id="UP000029567"/>
    </source>
</evidence>
<keyword evidence="1" id="KW-0472">Membrane</keyword>
<name>A0A0E3B9P4_9BURK</name>
<reference evidence="2 3" key="1">
    <citation type="submission" date="2013-09" db="EMBL/GenBank/DDBJ databases">
        <title>High correlation between genotypes and phenotypes of environmental bacteria Comamonas testosteroni strains.</title>
        <authorList>
            <person name="Liu L."/>
            <person name="Zhu W."/>
            <person name="Xia X."/>
            <person name="Xu B."/>
            <person name="Luo M."/>
            <person name="Wang G."/>
        </authorList>
    </citation>
    <scope>NUCLEOTIDE SEQUENCE [LARGE SCALE GENOMIC DNA]</scope>
    <source>
        <strain evidence="2 3">JL14</strain>
    </source>
</reference>
<dbReference type="RefSeq" id="WP_034382127.1">
    <property type="nucleotide sequence ID" value="NZ_AWTN01000114.1"/>
</dbReference>
<comment type="caution">
    <text evidence="2">The sequence shown here is derived from an EMBL/GenBank/DDBJ whole genome shotgun (WGS) entry which is preliminary data.</text>
</comment>
<feature type="transmembrane region" description="Helical" evidence="1">
    <location>
        <begin position="63"/>
        <end position="82"/>
    </location>
</feature>
<accession>A0A0E3B9P4</accession>
<protein>
    <submittedName>
        <fullName evidence="2">Uncharacterized protein</fullName>
    </submittedName>
</protein>
<dbReference type="Proteomes" id="UP000029567">
    <property type="component" value="Unassembled WGS sequence"/>
</dbReference>
<keyword evidence="1" id="KW-0812">Transmembrane</keyword>
<feature type="transmembrane region" description="Helical" evidence="1">
    <location>
        <begin position="33"/>
        <end position="51"/>
    </location>
</feature>
<proteinExistence type="predicted"/>
<dbReference type="AlphaFoldDB" id="A0A0E3B9P4"/>
<evidence type="ECO:0000313" key="2">
    <source>
        <dbReference type="EMBL" id="KGG86157.1"/>
    </source>
</evidence>
<keyword evidence="1" id="KW-1133">Transmembrane helix</keyword>
<evidence type="ECO:0000256" key="1">
    <source>
        <dbReference type="SAM" id="Phobius"/>
    </source>
</evidence>